<dbReference type="PANTHER" id="PTHR11733:SF167">
    <property type="entry name" value="FI17812P1-RELATED"/>
    <property type="match status" value="1"/>
</dbReference>
<dbReference type="InterPro" id="IPR042089">
    <property type="entry name" value="Peptidase_M13_dom_2"/>
</dbReference>
<evidence type="ECO:0000313" key="12">
    <source>
        <dbReference type="EMBL" id="CAB3240559.1"/>
    </source>
</evidence>
<dbReference type="InterPro" id="IPR018497">
    <property type="entry name" value="Peptidase_M13_C"/>
</dbReference>
<keyword evidence="5" id="KW-0378">Hydrolase</keyword>
<dbReference type="InterPro" id="IPR008753">
    <property type="entry name" value="Peptidase_M13_N"/>
</dbReference>
<accession>A0A6F9DC41</accession>
<evidence type="ECO:0000256" key="5">
    <source>
        <dbReference type="ARBA" id="ARBA00022801"/>
    </source>
</evidence>
<name>A0A6F9DC41_9ASCI</name>
<protein>
    <submittedName>
        <fullName evidence="12">Endothelin-converting enzyme 1</fullName>
    </submittedName>
</protein>
<sequence>MNRENVKYAVLSQSEVTSTHEDGSGGRNVKVSTGDGELPDIDQDSPVLDTENDELHFHNYKRSSYCCHWQRIRCRRFSRSFTTRELFLCLMTAFLAVIVVILLAYQGARAKDNTPQCPAPAASHVIGDQPCMTRSCIEVASRISLSLDESVNPCDDFYEFSCGGWVKRNPLPAGHSRWGTFNELWQRNQVILKSVLESNNTEETSEAELKAKQYYKSCLNMEAINKVGPKPLMDLMEKMGGWAVWESWNETNFDFNQTLMLLSPYSIYPFFNIAVGTDSKHSNSNIIMVSESSLGLGTRDFYMNKTVEDDKIMAAYFEYMTEVGTLLGGKKNHTREQMLEVIELETEIAAVTLPLEDMRDEEKNYQRFTLQELQTLAPAVDWQTLIDRMFREHGNISIEPNEPMITNSLDYIKKFSTIVNKTPKRVLSNYAMWRFIQLFVNVLNQPFIDAWNKLHKVKFGSDLTCWERWIDCVGAVDDSLGLALSRMFIHHNFDKTSKKSAEEMVKDIKAAFNRSLKQVEWMDAHTKVRAAEKAEAVEDMIGFPDNILNVTYVDQEYVELNITSNQTYFEQQQNFIKYINIRQIKELRCPVERNEWSMTPPTVNAYYSPTKNVIVFPAGILQPPFYNNHYPLSINFGGIGIVVGHELTHGFDDQGRQYDLHGNLRNWWEQSTLDHFKKKAKCMVDQYAQFTMGGTNLNGNLTIGENIADNGGLQLAFDAYTKRKNGNASDPVFDPLLPALNYTQDQLFFIAFAQLWCTVSTPEFQQQMILTNVHSPGKFRVVGTLANSPQFAEAFQCPVGSPMNPPQKCNVW</sequence>
<dbReference type="Gene3D" id="1.10.1380.10">
    <property type="entry name" value="Neutral endopeptidase , domain2"/>
    <property type="match status" value="1"/>
</dbReference>
<evidence type="ECO:0000256" key="7">
    <source>
        <dbReference type="ARBA" id="ARBA00023049"/>
    </source>
</evidence>
<evidence type="ECO:0000256" key="6">
    <source>
        <dbReference type="ARBA" id="ARBA00022833"/>
    </source>
</evidence>
<dbReference type="InterPro" id="IPR000718">
    <property type="entry name" value="Peptidase_M13"/>
</dbReference>
<dbReference type="GO" id="GO:0005886">
    <property type="term" value="C:plasma membrane"/>
    <property type="evidence" value="ECO:0007669"/>
    <property type="project" value="TreeGrafter"/>
</dbReference>
<evidence type="ECO:0000256" key="1">
    <source>
        <dbReference type="ARBA" id="ARBA00001947"/>
    </source>
</evidence>
<dbReference type="CDD" id="cd08662">
    <property type="entry name" value="M13"/>
    <property type="match status" value="1"/>
</dbReference>
<dbReference type="GO" id="GO:0016485">
    <property type="term" value="P:protein processing"/>
    <property type="evidence" value="ECO:0007669"/>
    <property type="project" value="TreeGrafter"/>
</dbReference>
<reference evidence="12" key="1">
    <citation type="submission" date="2020-04" db="EMBL/GenBank/DDBJ databases">
        <authorList>
            <person name="Neveu A P."/>
        </authorList>
    </citation>
    <scope>NUCLEOTIDE SEQUENCE</scope>
    <source>
        <tissue evidence="12">Whole embryo</tissue>
    </source>
</reference>
<feature type="transmembrane region" description="Helical" evidence="9">
    <location>
        <begin position="86"/>
        <end position="105"/>
    </location>
</feature>
<dbReference type="EMBL" id="LR784714">
    <property type="protein sequence ID" value="CAB3240559.1"/>
    <property type="molecule type" value="mRNA"/>
</dbReference>
<keyword evidence="9" id="KW-0472">Membrane</keyword>
<keyword evidence="9" id="KW-0812">Transmembrane</keyword>
<evidence type="ECO:0000256" key="2">
    <source>
        <dbReference type="ARBA" id="ARBA00007357"/>
    </source>
</evidence>
<gene>
    <name evidence="12" type="primary">Ece1</name>
</gene>
<evidence type="ECO:0000259" key="11">
    <source>
        <dbReference type="Pfam" id="PF05649"/>
    </source>
</evidence>
<evidence type="ECO:0000259" key="10">
    <source>
        <dbReference type="Pfam" id="PF01431"/>
    </source>
</evidence>
<organism evidence="12">
    <name type="scientific">Phallusia mammillata</name>
    <dbReference type="NCBI Taxonomy" id="59560"/>
    <lineage>
        <taxon>Eukaryota</taxon>
        <taxon>Metazoa</taxon>
        <taxon>Chordata</taxon>
        <taxon>Tunicata</taxon>
        <taxon>Ascidiacea</taxon>
        <taxon>Phlebobranchia</taxon>
        <taxon>Ascidiidae</taxon>
        <taxon>Phallusia</taxon>
    </lineage>
</organism>
<keyword evidence="6" id="KW-0862">Zinc</keyword>
<dbReference type="Pfam" id="PF01431">
    <property type="entry name" value="Peptidase_M13"/>
    <property type="match status" value="1"/>
</dbReference>
<dbReference type="Gene3D" id="3.40.390.10">
    <property type="entry name" value="Collagenase (Catalytic Domain)"/>
    <property type="match status" value="1"/>
</dbReference>
<keyword evidence="7" id="KW-0482">Metalloprotease</keyword>
<dbReference type="PRINTS" id="PR00786">
    <property type="entry name" value="NEPRILYSIN"/>
</dbReference>
<evidence type="ECO:0000256" key="9">
    <source>
        <dbReference type="SAM" id="Phobius"/>
    </source>
</evidence>
<keyword evidence="9" id="KW-1133">Transmembrane helix</keyword>
<comment type="similarity">
    <text evidence="2">Belongs to the peptidase M13 family.</text>
</comment>
<keyword evidence="3" id="KW-0645">Protease</keyword>
<dbReference type="GO" id="GO:0004222">
    <property type="term" value="F:metalloendopeptidase activity"/>
    <property type="evidence" value="ECO:0007669"/>
    <property type="project" value="InterPro"/>
</dbReference>
<dbReference type="Pfam" id="PF05649">
    <property type="entry name" value="Peptidase_M13_N"/>
    <property type="match status" value="1"/>
</dbReference>
<keyword evidence="4" id="KW-0479">Metal-binding</keyword>
<dbReference type="SUPFAM" id="SSF55486">
    <property type="entry name" value="Metalloproteases ('zincins'), catalytic domain"/>
    <property type="match status" value="1"/>
</dbReference>
<dbReference type="GO" id="GO:0046872">
    <property type="term" value="F:metal ion binding"/>
    <property type="evidence" value="ECO:0007669"/>
    <property type="project" value="UniProtKB-KW"/>
</dbReference>
<feature type="domain" description="Peptidase M13 C-terminal" evidence="10">
    <location>
        <begin position="604"/>
        <end position="811"/>
    </location>
</feature>
<dbReference type="InterPro" id="IPR024079">
    <property type="entry name" value="MetalloPept_cat_dom_sf"/>
</dbReference>
<comment type="cofactor">
    <cofactor evidence="1">
        <name>Zn(2+)</name>
        <dbReference type="ChEBI" id="CHEBI:29105"/>
    </cofactor>
</comment>
<dbReference type="PANTHER" id="PTHR11733">
    <property type="entry name" value="ZINC METALLOPROTEASE FAMILY M13 NEPRILYSIN-RELATED"/>
    <property type="match status" value="1"/>
</dbReference>
<dbReference type="PROSITE" id="PS51885">
    <property type="entry name" value="NEPRILYSIN"/>
    <property type="match status" value="1"/>
</dbReference>
<dbReference type="AlphaFoldDB" id="A0A6F9DC41"/>
<feature type="domain" description="Peptidase M13 N-terminal" evidence="11">
    <location>
        <begin position="153"/>
        <end position="544"/>
    </location>
</feature>
<evidence type="ECO:0000256" key="4">
    <source>
        <dbReference type="ARBA" id="ARBA00022723"/>
    </source>
</evidence>
<feature type="region of interest" description="Disordered" evidence="8">
    <location>
        <begin position="16"/>
        <end position="45"/>
    </location>
</feature>
<proteinExistence type="evidence at transcript level"/>
<evidence type="ECO:0000256" key="3">
    <source>
        <dbReference type="ARBA" id="ARBA00022670"/>
    </source>
</evidence>
<evidence type="ECO:0000256" key="8">
    <source>
        <dbReference type="SAM" id="MobiDB-lite"/>
    </source>
</evidence>